<evidence type="ECO:0000256" key="1">
    <source>
        <dbReference type="SAM" id="SignalP"/>
    </source>
</evidence>
<dbReference type="Proteomes" id="UP001152803">
    <property type="component" value="Unassembled WGS sequence"/>
</dbReference>
<feature type="signal peptide" evidence="1">
    <location>
        <begin position="1"/>
        <end position="18"/>
    </location>
</feature>
<accession>A0A9Q1I5K7</accession>
<feature type="chain" id="PRO_5040203911" evidence="1">
    <location>
        <begin position="19"/>
        <end position="162"/>
    </location>
</feature>
<gene>
    <name evidence="2" type="ORF">COCON_G00051190</name>
</gene>
<evidence type="ECO:0000313" key="2">
    <source>
        <dbReference type="EMBL" id="KAJ8282600.1"/>
    </source>
</evidence>
<keyword evidence="3" id="KW-1185">Reference proteome</keyword>
<evidence type="ECO:0000313" key="3">
    <source>
        <dbReference type="Proteomes" id="UP001152803"/>
    </source>
</evidence>
<organism evidence="2 3">
    <name type="scientific">Conger conger</name>
    <name type="common">Conger eel</name>
    <name type="synonym">Muraena conger</name>
    <dbReference type="NCBI Taxonomy" id="82655"/>
    <lineage>
        <taxon>Eukaryota</taxon>
        <taxon>Metazoa</taxon>
        <taxon>Chordata</taxon>
        <taxon>Craniata</taxon>
        <taxon>Vertebrata</taxon>
        <taxon>Euteleostomi</taxon>
        <taxon>Actinopterygii</taxon>
        <taxon>Neopterygii</taxon>
        <taxon>Teleostei</taxon>
        <taxon>Anguilliformes</taxon>
        <taxon>Congridae</taxon>
        <taxon>Conger</taxon>
    </lineage>
</organism>
<dbReference type="AlphaFoldDB" id="A0A9Q1I5K7"/>
<proteinExistence type="predicted"/>
<keyword evidence="1" id="KW-0732">Signal</keyword>
<sequence length="162" mass="17916">MWWGWLWTPRLLNWQVLTGDLCGFGSALPGSWGSASQLQLTWPLWAVAGGAWQSARLYYPLGIHLSHRLHWSLSDVVGRCLLDSAQCDEDTENQRPAVLLMAASEQGLMGAGVPPCMMGNGRLQQTLAEREVTAQKTVMGAAWRRRRAPYLWPTSGAGQPVQ</sequence>
<protein>
    <submittedName>
        <fullName evidence="2">Uncharacterized protein</fullName>
    </submittedName>
</protein>
<name>A0A9Q1I5K7_CONCO</name>
<reference evidence="2" key="1">
    <citation type="journal article" date="2023" name="Science">
        <title>Genome structures resolve the early diversification of teleost fishes.</title>
        <authorList>
            <person name="Parey E."/>
            <person name="Louis A."/>
            <person name="Montfort J."/>
            <person name="Bouchez O."/>
            <person name="Roques C."/>
            <person name="Iampietro C."/>
            <person name="Lluch J."/>
            <person name="Castinel A."/>
            <person name="Donnadieu C."/>
            <person name="Desvignes T."/>
            <person name="Floi Bucao C."/>
            <person name="Jouanno E."/>
            <person name="Wen M."/>
            <person name="Mejri S."/>
            <person name="Dirks R."/>
            <person name="Jansen H."/>
            <person name="Henkel C."/>
            <person name="Chen W.J."/>
            <person name="Zahm M."/>
            <person name="Cabau C."/>
            <person name="Klopp C."/>
            <person name="Thompson A.W."/>
            <person name="Robinson-Rechavi M."/>
            <person name="Braasch I."/>
            <person name="Lecointre G."/>
            <person name="Bobe J."/>
            <person name="Postlethwait J.H."/>
            <person name="Berthelot C."/>
            <person name="Roest Crollius H."/>
            <person name="Guiguen Y."/>
        </authorList>
    </citation>
    <scope>NUCLEOTIDE SEQUENCE</scope>
    <source>
        <strain evidence="2">Concon-B</strain>
    </source>
</reference>
<dbReference type="EMBL" id="JAFJMO010000003">
    <property type="protein sequence ID" value="KAJ8282600.1"/>
    <property type="molecule type" value="Genomic_DNA"/>
</dbReference>
<comment type="caution">
    <text evidence="2">The sequence shown here is derived from an EMBL/GenBank/DDBJ whole genome shotgun (WGS) entry which is preliminary data.</text>
</comment>